<protein>
    <submittedName>
        <fullName evidence="1">Uncharacterized protein</fullName>
    </submittedName>
</protein>
<evidence type="ECO:0000313" key="1">
    <source>
        <dbReference type="EMBL" id="EST46294.1"/>
    </source>
</evidence>
<dbReference type="AlphaFoldDB" id="V6LZM3"/>
<keyword evidence="3" id="KW-1185">Reference proteome</keyword>
<organism evidence="1">
    <name type="scientific">Spironucleus salmonicida</name>
    <dbReference type="NCBI Taxonomy" id="348837"/>
    <lineage>
        <taxon>Eukaryota</taxon>
        <taxon>Metamonada</taxon>
        <taxon>Diplomonadida</taxon>
        <taxon>Hexamitidae</taxon>
        <taxon>Hexamitinae</taxon>
        <taxon>Spironucleus</taxon>
    </lineage>
</organism>
<reference evidence="1 2" key="1">
    <citation type="journal article" date="2014" name="PLoS Genet.">
        <title>The Genome of Spironucleus salmonicida Highlights a Fish Pathogen Adapted to Fluctuating Environments.</title>
        <authorList>
            <person name="Xu F."/>
            <person name="Jerlstrom-Hultqvist J."/>
            <person name="Einarsson E."/>
            <person name="Astvaldsson A."/>
            <person name="Svard S.G."/>
            <person name="Andersson J.O."/>
        </authorList>
    </citation>
    <scope>NUCLEOTIDE SEQUENCE</scope>
    <source>
        <strain evidence="2">ATCC 50377</strain>
    </source>
</reference>
<dbReference type="EMBL" id="AUWU02000003">
    <property type="protein sequence ID" value="KAH0575558.1"/>
    <property type="molecule type" value="Genomic_DNA"/>
</dbReference>
<name>V6LZM3_9EUKA</name>
<reference evidence="2" key="2">
    <citation type="submission" date="2020-12" db="EMBL/GenBank/DDBJ databases">
        <title>New Spironucleus salmonicida genome in near-complete chromosomes.</title>
        <authorList>
            <person name="Xu F."/>
            <person name="Kurt Z."/>
            <person name="Jimenez-Gonzalez A."/>
            <person name="Astvaldsson A."/>
            <person name="Andersson J.O."/>
            <person name="Svard S.G."/>
        </authorList>
    </citation>
    <scope>NUCLEOTIDE SEQUENCE</scope>
    <source>
        <strain evidence="2">ATCC 50377</strain>
    </source>
</reference>
<evidence type="ECO:0000313" key="2">
    <source>
        <dbReference type="EMBL" id="KAH0575558.1"/>
    </source>
</evidence>
<proteinExistence type="predicted"/>
<accession>V6LZM3</accession>
<sequence>MSQKRRPKANDEFKQKFQYHLIKIINQQFNTNFSDNNLLEMIKYYENLHQSQKKLIWDNVADSSQEDRLHLYKFYNNTFKASASPSWPSDLLETFAKCAREQAQLLAAEQVPEKEAILKGVELVKQKMHIREYVDFHQETAHHKIRNAFLPAFKKYQLESAIDTFDEGFDFPILEPINQTFEQQELMISADNRPIEDYQLSLSMYDLPLFDLGDVNQDFNEFYD</sequence>
<dbReference type="EMBL" id="KI546078">
    <property type="protein sequence ID" value="EST46294.1"/>
    <property type="molecule type" value="Genomic_DNA"/>
</dbReference>
<dbReference type="VEuPathDB" id="GiardiaDB:SS50377_23193"/>
<gene>
    <name evidence="1" type="ORF">SS50377_13680</name>
    <name evidence="2" type="ORF">SS50377_23193</name>
</gene>
<dbReference type="Proteomes" id="UP000018208">
    <property type="component" value="Unassembled WGS sequence"/>
</dbReference>
<evidence type="ECO:0000313" key="3">
    <source>
        <dbReference type="Proteomes" id="UP000018208"/>
    </source>
</evidence>